<dbReference type="GO" id="GO:0098552">
    <property type="term" value="C:side of membrane"/>
    <property type="evidence" value="ECO:0007669"/>
    <property type="project" value="UniProtKB-ARBA"/>
</dbReference>
<dbReference type="InterPro" id="IPR001107">
    <property type="entry name" value="Band_7"/>
</dbReference>
<dbReference type="FunFam" id="3.30.479.30:FF:000004">
    <property type="entry name" value="Putative membrane protease family, stomatin"/>
    <property type="match status" value="1"/>
</dbReference>
<dbReference type="CDD" id="cd08829">
    <property type="entry name" value="SPFH_paraslipin"/>
    <property type="match status" value="1"/>
</dbReference>
<comment type="similarity">
    <text evidence="2">Belongs to the band 7/mec-2 family.</text>
</comment>
<organism evidence="5 6">
    <name type="scientific">Rhodocytophaga rosea</name>
    <dbReference type="NCBI Taxonomy" id="2704465"/>
    <lineage>
        <taxon>Bacteria</taxon>
        <taxon>Pseudomonadati</taxon>
        <taxon>Bacteroidota</taxon>
        <taxon>Cytophagia</taxon>
        <taxon>Cytophagales</taxon>
        <taxon>Rhodocytophagaceae</taxon>
        <taxon>Rhodocytophaga</taxon>
    </lineage>
</organism>
<evidence type="ECO:0000313" key="5">
    <source>
        <dbReference type="EMBL" id="QHT65315.1"/>
    </source>
</evidence>
<keyword evidence="6" id="KW-1185">Reference proteome</keyword>
<dbReference type="KEGG" id="rhoz:GXP67_00810"/>
<dbReference type="RefSeq" id="WP_162441402.1">
    <property type="nucleotide sequence ID" value="NZ_CP048222.1"/>
</dbReference>
<evidence type="ECO:0000256" key="2">
    <source>
        <dbReference type="ARBA" id="ARBA00008164"/>
    </source>
</evidence>
<dbReference type="InterPro" id="IPR050710">
    <property type="entry name" value="Band7/mec-2_domain"/>
</dbReference>
<protein>
    <submittedName>
        <fullName evidence="5">Paraslipin</fullName>
    </submittedName>
</protein>
<dbReference type="InterPro" id="IPR001972">
    <property type="entry name" value="Stomatin_HflK_fam"/>
</dbReference>
<name>A0A6C0GBJ5_9BACT</name>
<comment type="subcellular location">
    <subcellularLocation>
        <location evidence="1">Membrane</location>
        <topology evidence="1">Single-pass membrane protein</topology>
    </subcellularLocation>
</comment>
<feature type="region of interest" description="Disordered" evidence="3">
    <location>
        <begin position="191"/>
        <end position="221"/>
    </location>
</feature>
<dbReference type="SUPFAM" id="SSF117892">
    <property type="entry name" value="Band 7/SPFH domain"/>
    <property type="match status" value="1"/>
</dbReference>
<reference evidence="5 6" key="1">
    <citation type="submission" date="2020-01" db="EMBL/GenBank/DDBJ databases">
        <authorList>
            <person name="Kim M.K."/>
        </authorList>
    </citation>
    <scope>NUCLEOTIDE SEQUENCE [LARGE SCALE GENOMIC DNA]</scope>
    <source>
        <strain evidence="5 6">172606-1</strain>
    </source>
</reference>
<sequence length="321" mass="35477">MTPTTIILVLLTLFVLVTFLSSFKVVPQRSAYIVERLGKYSRTLEAGFHVLIPYIDRIAYKQNQKEQAIDVASQICITKDNIAVEVDGILYLQVIDPLKASYGIDNYKFAVVQISQTTMRSIIGKMELDKTFEERETVNASIVEAVDKASDPWGIKVSRYEVKNISPPQSIKDAMEKQMRAEREKRALIAESEGDKQAKINRAEGEKQETIARSEGEKQRRINEATGRATEIELVAVATAKGISEIAKSINEDGGMNAVNLRVAEQYLTEFGKLAKVNNTMIVPADLSDIAGVLTSITSVLNKTKVEPPLLANGNGKKISV</sequence>
<evidence type="ECO:0000313" key="6">
    <source>
        <dbReference type="Proteomes" id="UP000480178"/>
    </source>
</evidence>
<dbReference type="AlphaFoldDB" id="A0A6C0GBJ5"/>
<evidence type="ECO:0000259" key="4">
    <source>
        <dbReference type="SMART" id="SM00244"/>
    </source>
</evidence>
<dbReference type="Gene3D" id="3.30.479.30">
    <property type="entry name" value="Band 7 domain"/>
    <property type="match status" value="1"/>
</dbReference>
<evidence type="ECO:0000256" key="3">
    <source>
        <dbReference type="SAM" id="MobiDB-lite"/>
    </source>
</evidence>
<evidence type="ECO:0000256" key="1">
    <source>
        <dbReference type="ARBA" id="ARBA00004167"/>
    </source>
</evidence>
<dbReference type="InterPro" id="IPR032435">
    <property type="entry name" value="STML2-like_C"/>
</dbReference>
<dbReference type="InterPro" id="IPR036013">
    <property type="entry name" value="Band_7/SPFH_dom_sf"/>
</dbReference>
<dbReference type="PANTHER" id="PTHR43327:SF10">
    <property type="entry name" value="STOMATIN-LIKE PROTEIN 2, MITOCHONDRIAL"/>
    <property type="match status" value="1"/>
</dbReference>
<proteinExistence type="inferred from homology"/>
<dbReference type="SMART" id="SM00244">
    <property type="entry name" value="PHB"/>
    <property type="match status" value="1"/>
</dbReference>
<dbReference type="Pfam" id="PF01145">
    <property type="entry name" value="Band_7"/>
    <property type="match status" value="1"/>
</dbReference>
<dbReference type="EMBL" id="CP048222">
    <property type="protein sequence ID" value="QHT65315.1"/>
    <property type="molecule type" value="Genomic_DNA"/>
</dbReference>
<dbReference type="PRINTS" id="PR00721">
    <property type="entry name" value="STOMATIN"/>
</dbReference>
<dbReference type="Proteomes" id="UP000480178">
    <property type="component" value="Chromosome"/>
</dbReference>
<feature type="domain" description="Band 7" evidence="4">
    <location>
        <begin position="21"/>
        <end position="179"/>
    </location>
</feature>
<dbReference type="Pfam" id="PF16200">
    <property type="entry name" value="Band_7_C"/>
    <property type="match status" value="1"/>
</dbReference>
<dbReference type="GO" id="GO:0005886">
    <property type="term" value="C:plasma membrane"/>
    <property type="evidence" value="ECO:0007669"/>
    <property type="project" value="UniProtKB-ARBA"/>
</dbReference>
<gene>
    <name evidence="5" type="ORF">GXP67_00810</name>
</gene>
<dbReference type="PANTHER" id="PTHR43327">
    <property type="entry name" value="STOMATIN-LIKE PROTEIN 2, MITOCHONDRIAL"/>
    <property type="match status" value="1"/>
</dbReference>
<accession>A0A6C0GBJ5</accession>